<sequence>MRLMPVLSALVACNIGLAITELDHEKIQRSLEARTWAHETRDLSSLLGDLETCEGCERVLSVLKAVVKTGDDALIALGKRLCKDSSAYDSQFCNGVVEREAPSIASIIRTMEVGSSSARHFCMTFLGVCSAPAINHWNVDFASPKLCSEVKIKSVGGRKPIQVIHYSDIHVDPLYEKGSNTKCGKPTCCRSYTEDDKPGKTKNPAGPFGDHSCDAPTTLEKSMYDFIKKEFPHAAFTLFTGDIVDHGLWNTSKSYNQGLIQQSYEMMNDGLNIVYGATGNHEVHPPNIFEPESLGSQTRWVYETLSKEWSRWIDGASLPEAQAVGGYSTKYPNGNLRIISLNTNMYYRLNFLLYQKQLEKDPNGQFAWLAKELDAAEKAGENVYIIGHMPMGDADALPDGSNYFDQIVNRYASTIRAMFFGHTHLDHFEISYSNYAERTHDNAVAISYICPSLTPTSGMPSFKVYDVDPETFAVIDAKTYMADMNDESFQNNGPTWKQYYSAKEVYGEIASPRLAGAKAELSPSFWHNVTVAFEKNQTHFDAYMERKSRGWKTDQKCADKCRQTEICALRAGRAQDNCWVPVPGIHFSKRDGSGHNHNKHDECGSSVSRDILSNLVRRLDMLEMLQERFLAEGATIEPILVRREEPSSSATATQTQNYCVAGPENSSSTGSATGGVATATAVKGNAARGPGAAAFWASGVFALLAL</sequence>
<evidence type="ECO:0000313" key="7">
    <source>
        <dbReference type="Proteomes" id="UP000030816"/>
    </source>
</evidence>
<dbReference type="Gene3D" id="3.60.21.10">
    <property type="match status" value="1"/>
</dbReference>
<dbReference type="STRING" id="1081103.A0A0B2WL00"/>
<keyword evidence="4" id="KW-0732">Signal</keyword>
<dbReference type="CDD" id="cd00842">
    <property type="entry name" value="MPP_ASMase"/>
    <property type="match status" value="1"/>
</dbReference>
<organism evidence="6 7">
    <name type="scientific">Metarhizium album (strain ARSEF 1941)</name>
    <dbReference type="NCBI Taxonomy" id="1081103"/>
    <lineage>
        <taxon>Eukaryota</taxon>
        <taxon>Fungi</taxon>
        <taxon>Dikarya</taxon>
        <taxon>Ascomycota</taxon>
        <taxon>Pezizomycotina</taxon>
        <taxon>Sordariomycetes</taxon>
        <taxon>Hypocreomycetidae</taxon>
        <taxon>Hypocreales</taxon>
        <taxon>Clavicipitaceae</taxon>
        <taxon>Metarhizium</taxon>
    </lineage>
</organism>
<dbReference type="HOGENOM" id="CLU_014743_1_0_1"/>
<gene>
    <name evidence="6" type="ORF">MAM_07773</name>
</gene>
<evidence type="ECO:0000256" key="1">
    <source>
        <dbReference type="ARBA" id="ARBA00022801"/>
    </source>
</evidence>
<dbReference type="AlphaFoldDB" id="A0A0B2WL00"/>
<evidence type="ECO:0000256" key="2">
    <source>
        <dbReference type="ARBA" id="ARBA00023157"/>
    </source>
</evidence>
<evidence type="ECO:0000256" key="3">
    <source>
        <dbReference type="ARBA" id="ARBA00023180"/>
    </source>
</evidence>
<dbReference type="PANTHER" id="PTHR10340">
    <property type="entry name" value="SPHINGOMYELIN PHOSPHODIESTERASE"/>
    <property type="match status" value="1"/>
</dbReference>
<feature type="domain" description="Saposin B-type" evidence="5">
    <location>
        <begin position="49"/>
        <end position="133"/>
    </location>
</feature>
<dbReference type="SUPFAM" id="SSF56300">
    <property type="entry name" value="Metallo-dependent phosphatases"/>
    <property type="match status" value="1"/>
</dbReference>
<dbReference type="GO" id="GO:0008081">
    <property type="term" value="F:phosphoric diester hydrolase activity"/>
    <property type="evidence" value="ECO:0007669"/>
    <property type="project" value="TreeGrafter"/>
</dbReference>
<dbReference type="PANTHER" id="PTHR10340:SF34">
    <property type="entry name" value="SPHINGOMYELIN PHOSPHODIESTERASE"/>
    <property type="match status" value="1"/>
</dbReference>
<dbReference type="InterPro" id="IPR008139">
    <property type="entry name" value="SaposinB_dom"/>
</dbReference>
<evidence type="ECO:0000256" key="4">
    <source>
        <dbReference type="SAM" id="SignalP"/>
    </source>
</evidence>
<dbReference type="SMART" id="SM00741">
    <property type="entry name" value="SapB"/>
    <property type="match status" value="1"/>
</dbReference>
<accession>A0A0B2WL00</accession>
<keyword evidence="2" id="KW-1015">Disulfide bond</keyword>
<dbReference type="RefSeq" id="XP_040675410.1">
    <property type="nucleotide sequence ID" value="XM_040826571.1"/>
</dbReference>
<dbReference type="InterPro" id="IPR041805">
    <property type="entry name" value="ASMase/PPN1_MPP"/>
</dbReference>
<dbReference type="OrthoDB" id="282973at2759"/>
<comment type="caution">
    <text evidence="6">The sequence shown here is derived from an EMBL/GenBank/DDBJ whole genome shotgun (WGS) entry which is preliminary data.</text>
</comment>
<keyword evidence="1" id="KW-0378">Hydrolase</keyword>
<proteinExistence type="predicted"/>
<name>A0A0B2WL00_METAS</name>
<feature type="chain" id="PRO_5002096037" evidence="4">
    <location>
        <begin position="19"/>
        <end position="706"/>
    </location>
</feature>
<dbReference type="PROSITE" id="PS50015">
    <property type="entry name" value="SAP_B"/>
    <property type="match status" value="1"/>
</dbReference>
<keyword evidence="7" id="KW-1185">Reference proteome</keyword>
<dbReference type="Pfam" id="PF00149">
    <property type="entry name" value="Metallophos"/>
    <property type="match status" value="1"/>
</dbReference>
<protein>
    <submittedName>
        <fullName evidence="6">Sphingomyelin phosphodiesterase</fullName>
    </submittedName>
</protein>
<feature type="signal peptide" evidence="4">
    <location>
        <begin position="1"/>
        <end position="18"/>
    </location>
</feature>
<reference evidence="6 7" key="1">
    <citation type="journal article" date="2014" name="Proc. Natl. Acad. Sci. U.S.A.">
        <title>Trajectory and genomic determinants of fungal-pathogen speciation and host adaptation.</title>
        <authorList>
            <person name="Hu X."/>
            <person name="Xiao G."/>
            <person name="Zheng P."/>
            <person name="Shang Y."/>
            <person name="Su Y."/>
            <person name="Zhang X."/>
            <person name="Liu X."/>
            <person name="Zhan S."/>
            <person name="St Leger R.J."/>
            <person name="Wang C."/>
        </authorList>
    </citation>
    <scope>NUCLEOTIDE SEQUENCE [LARGE SCALE GENOMIC DNA]</scope>
    <source>
        <strain evidence="6 7">ARSEF 1941</strain>
    </source>
</reference>
<dbReference type="InterPro" id="IPR029052">
    <property type="entry name" value="Metallo-depent_PP-like"/>
</dbReference>
<dbReference type="GeneID" id="63742228"/>
<dbReference type="InterPro" id="IPR004843">
    <property type="entry name" value="Calcineurin-like_PHP"/>
</dbReference>
<keyword evidence="3" id="KW-0325">Glycoprotein</keyword>
<evidence type="ECO:0000259" key="5">
    <source>
        <dbReference type="PROSITE" id="PS50015"/>
    </source>
</evidence>
<evidence type="ECO:0000313" key="6">
    <source>
        <dbReference type="EMBL" id="KHN94344.1"/>
    </source>
</evidence>
<dbReference type="Proteomes" id="UP000030816">
    <property type="component" value="Unassembled WGS sequence"/>
</dbReference>
<dbReference type="EMBL" id="AZHE01000036">
    <property type="protein sequence ID" value="KHN94344.1"/>
    <property type="molecule type" value="Genomic_DNA"/>
</dbReference>